<dbReference type="RefSeq" id="WP_179912138.1">
    <property type="nucleotide sequence ID" value="NZ_JACBYE010000002.1"/>
</dbReference>
<organism evidence="1 2">
    <name type="scientific">Sanguibacter inulinus</name>
    <dbReference type="NCBI Taxonomy" id="60922"/>
    <lineage>
        <taxon>Bacteria</taxon>
        <taxon>Bacillati</taxon>
        <taxon>Actinomycetota</taxon>
        <taxon>Actinomycetes</taxon>
        <taxon>Micrococcales</taxon>
        <taxon>Sanguibacteraceae</taxon>
        <taxon>Sanguibacter</taxon>
    </lineage>
</organism>
<sequence length="78" mass="8077">MATYLARITVHDELDLESILGMADALGAVGTPGVTETATVFEVPGEAPDAGVATVAAAQHAAEVLDGFEYEVLVLEIY</sequence>
<comment type="caution">
    <text evidence="1">The sequence shown here is derived from an EMBL/GenBank/DDBJ whole genome shotgun (WGS) entry which is preliminary data.</text>
</comment>
<accession>A0A853ES31</accession>
<gene>
    <name evidence="1" type="ORF">HZZ10_01495</name>
</gene>
<protein>
    <submittedName>
        <fullName evidence="1">Uncharacterized protein</fullName>
    </submittedName>
</protein>
<dbReference type="Proteomes" id="UP000561011">
    <property type="component" value="Unassembled WGS sequence"/>
</dbReference>
<evidence type="ECO:0000313" key="2">
    <source>
        <dbReference type="Proteomes" id="UP000561011"/>
    </source>
</evidence>
<name>A0A853ES31_9MICO</name>
<reference evidence="1 2" key="1">
    <citation type="submission" date="2020-07" db="EMBL/GenBank/DDBJ databases">
        <title>MOT database genomes.</title>
        <authorList>
            <person name="Joseph S."/>
            <person name="Aduse-Opoku J."/>
            <person name="Hashim A."/>
            <person name="Wade W."/>
            <person name="Curtis M."/>
        </authorList>
    </citation>
    <scope>NUCLEOTIDE SEQUENCE [LARGE SCALE GENOMIC DNA]</scope>
    <source>
        <strain evidence="1 2">DSM 100099</strain>
    </source>
</reference>
<keyword evidence="2" id="KW-1185">Reference proteome</keyword>
<dbReference type="AlphaFoldDB" id="A0A853ES31"/>
<proteinExistence type="predicted"/>
<dbReference type="EMBL" id="JACBYE010000002">
    <property type="protein sequence ID" value="NYS92213.1"/>
    <property type="molecule type" value="Genomic_DNA"/>
</dbReference>
<evidence type="ECO:0000313" key="1">
    <source>
        <dbReference type="EMBL" id="NYS92213.1"/>
    </source>
</evidence>